<dbReference type="HOGENOM" id="CLU_355672_0_0_1"/>
<feature type="compositionally biased region" description="Low complexity" evidence="2">
    <location>
        <begin position="12"/>
        <end position="29"/>
    </location>
</feature>
<feature type="compositionally biased region" description="Polar residues" evidence="2">
    <location>
        <begin position="206"/>
        <end position="217"/>
    </location>
</feature>
<feature type="compositionally biased region" description="Polar residues" evidence="2">
    <location>
        <begin position="75"/>
        <end position="89"/>
    </location>
</feature>
<evidence type="ECO:0000256" key="1">
    <source>
        <dbReference type="SAM" id="Coils"/>
    </source>
</evidence>
<keyword evidence="1" id="KW-0175">Coiled coil</keyword>
<dbReference type="EMBL" id="DS547108">
    <property type="protein sequence ID" value="EDR06453.1"/>
    <property type="molecule type" value="Genomic_DNA"/>
</dbReference>
<reference evidence="3 4" key="1">
    <citation type="journal article" date="2008" name="Nature">
        <title>The genome of Laccaria bicolor provides insights into mycorrhizal symbiosis.</title>
        <authorList>
            <person name="Martin F."/>
            <person name="Aerts A."/>
            <person name="Ahren D."/>
            <person name="Brun A."/>
            <person name="Danchin E.G.J."/>
            <person name="Duchaussoy F."/>
            <person name="Gibon J."/>
            <person name="Kohler A."/>
            <person name="Lindquist E."/>
            <person name="Pereda V."/>
            <person name="Salamov A."/>
            <person name="Shapiro H.J."/>
            <person name="Wuyts J."/>
            <person name="Blaudez D."/>
            <person name="Buee M."/>
            <person name="Brokstein P."/>
            <person name="Canbaeck B."/>
            <person name="Cohen D."/>
            <person name="Courty P.E."/>
            <person name="Coutinho P.M."/>
            <person name="Delaruelle C."/>
            <person name="Detter J.C."/>
            <person name="Deveau A."/>
            <person name="DiFazio S."/>
            <person name="Duplessis S."/>
            <person name="Fraissinet-Tachet L."/>
            <person name="Lucic E."/>
            <person name="Frey-Klett P."/>
            <person name="Fourrey C."/>
            <person name="Feussner I."/>
            <person name="Gay G."/>
            <person name="Grimwood J."/>
            <person name="Hoegger P.J."/>
            <person name="Jain P."/>
            <person name="Kilaru S."/>
            <person name="Labbe J."/>
            <person name="Lin Y.C."/>
            <person name="Legue V."/>
            <person name="Le Tacon F."/>
            <person name="Marmeisse R."/>
            <person name="Melayah D."/>
            <person name="Montanini B."/>
            <person name="Muratet M."/>
            <person name="Nehls U."/>
            <person name="Niculita-Hirzel H."/>
            <person name="Oudot-Le Secq M.P."/>
            <person name="Peter M."/>
            <person name="Quesneville H."/>
            <person name="Rajashekar B."/>
            <person name="Reich M."/>
            <person name="Rouhier N."/>
            <person name="Schmutz J."/>
            <person name="Yin T."/>
            <person name="Chalot M."/>
            <person name="Henrissat B."/>
            <person name="Kuees U."/>
            <person name="Lucas S."/>
            <person name="Van de Peer Y."/>
            <person name="Podila G.K."/>
            <person name="Polle A."/>
            <person name="Pukkila P.J."/>
            <person name="Richardson P.M."/>
            <person name="Rouze P."/>
            <person name="Sanders I.R."/>
            <person name="Stajich J.E."/>
            <person name="Tunlid A."/>
            <person name="Tuskan G."/>
            <person name="Grigoriev I.V."/>
        </authorList>
    </citation>
    <scope>NUCLEOTIDE SEQUENCE [LARGE SCALE GENOMIC DNA]</scope>
    <source>
        <strain evidence="4">S238N-H82 / ATCC MYA-4686</strain>
    </source>
</reference>
<feature type="compositionally biased region" description="Basic residues" evidence="2">
    <location>
        <begin position="1"/>
        <end position="10"/>
    </location>
</feature>
<dbReference type="PANTHER" id="PTHR23159">
    <property type="entry name" value="CENTROSOMAL PROTEIN 2"/>
    <property type="match status" value="1"/>
</dbReference>
<dbReference type="RefSeq" id="XP_001882825.1">
    <property type="nucleotide sequence ID" value="XM_001882790.1"/>
</dbReference>
<dbReference type="OrthoDB" id="3147752at2759"/>
<feature type="region of interest" description="Disordered" evidence="2">
    <location>
        <begin position="1"/>
        <end position="89"/>
    </location>
</feature>
<dbReference type="InParanoid" id="B0DG53"/>
<organism evidence="4">
    <name type="scientific">Laccaria bicolor (strain S238N-H82 / ATCC MYA-4686)</name>
    <name type="common">Bicoloured deceiver</name>
    <name type="synonym">Laccaria laccata var. bicolor</name>
    <dbReference type="NCBI Taxonomy" id="486041"/>
    <lineage>
        <taxon>Eukaryota</taxon>
        <taxon>Fungi</taxon>
        <taxon>Dikarya</taxon>
        <taxon>Basidiomycota</taxon>
        <taxon>Agaricomycotina</taxon>
        <taxon>Agaricomycetes</taxon>
        <taxon>Agaricomycetidae</taxon>
        <taxon>Agaricales</taxon>
        <taxon>Agaricineae</taxon>
        <taxon>Hydnangiaceae</taxon>
        <taxon>Laccaria</taxon>
    </lineage>
</organism>
<keyword evidence="4" id="KW-1185">Reference proteome</keyword>
<sequence>MLSKARRAAGKRISSPDDNNSDSRSIASVSKEDKKAKKQSSKILRALEKSKEGGRDSLFPTTSSELTSVVPAATATPQPISVNPSRTASVGTDELGFSVIPQQTTTTIIPPTPTSVEPFDTITPAGPKSVEASRTARVVTEELGFSVVPQKTPSTTIPSMSPARTASVGTEELGFSVVPQQTTTTPPTEPSRPSSVKTGELDFSSAKAQDQEWTTVSGDVEPLNASQPLHQTLGEARAEAVWEKEIQDLTCERDDLETRLKAAEEAAAKSQAESEGRIQQLLKGNAELNEGNASLLKEADRLLDESKEARDRARVLEEDKAALVAERRSLTASHDFLTQEKAKQDEELRLVHEDKEDLAAELQALRAESDELRDEVEAEKQTRAALEEEKAGLMTELRELQAEIDTKDEELEVKSTRVSDLEGESTDMKAQLAQLREDLLHTSRRHVEARNSEAEKTAELTNQMRRLHDRFGSTERQNRMLKDQLHSHLDELQSRRTDDRQRSSVAVNSTTRLKHMSVIRDDAVRIVALLNSEIFQAAASLSDKNFGDRSATIEGHNLETEALQVKVKEYLGDELVTVLESVSLHRDGQGFDPWSLQIAFQVCLAYCCNRIITSWYPCHWEYDAFLETLYSKIQGVEEPKAAERWCAITRARLGPSDNRKAQIVDFMCSSFLDILTLSGWSKDCPLTRSVMESFQDNLSIVATLAIRLHVMLGEDRSPERLETFLIPPGTDFDDEFMNDGYAEENDSDDRDNEVVCTSDIGLRRVTRDGLKVIVKPKVIVPAVLEQMRL</sequence>
<protein>
    <submittedName>
        <fullName evidence="3">Predicted protein</fullName>
    </submittedName>
</protein>
<evidence type="ECO:0000313" key="3">
    <source>
        <dbReference type="EMBL" id="EDR06453.1"/>
    </source>
</evidence>
<dbReference type="Proteomes" id="UP000001194">
    <property type="component" value="Unassembled WGS sequence"/>
</dbReference>
<accession>B0DG53</accession>
<evidence type="ECO:0000313" key="4">
    <source>
        <dbReference type="Proteomes" id="UP000001194"/>
    </source>
</evidence>
<evidence type="ECO:0000256" key="2">
    <source>
        <dbReference type="SAM" id="MobiDB-lite"/>
    </source>
</evidence>
<proteinExistence type="predicted"/>
<feature type="compositionally biased region" description="Basic and acidic residues" evidence="2">
    <location>
        <begin position="45"/>
        <end position="55"/>
    </location>
</feature>
<gene>
    <name evidence="3" type="ORF">LACBIDRAFT_300148</name>
</gene>
<dbReference type="AlphaFoldDB" id="B0DG53"/>
<feature type="compositionally biased region" description="Low complexity" evidence="2">
    <location>
        <begin position="177"/>
        <end position="196"/>
    </location>
</feature>
<name>B0DG53_LACBS</name>
<dbReference type="GeneID" id="6078461"/>
<feature type="coiled-coil region" evidence="1">
    <location>
        <begin position="239"/>
        <end position="438"/>
    </location>
</feature>
<feature type="region of interest" description="Disordered" evidence="2">
    <location>
        <begin position="177"/>
        <end position="224"/>
    </location>
</feature>
<dbReference type="PANTHER" id="PTHR23159:SF60">
    <property type="entry name" value="SPINDLE ASSEMBLY ABNORMAL PROTEIN 4"/>
    <property type="match status" value="1"/>
</dbReference>
<dbReference type="KEGG" id="lbc:LACBIDRAFT_300148"/>